<comment type="caution">
    <text evidence="2">The sequence shown here is derived from an EMBL/GenBank/DDBJ whole genome shotgun (WGS) entry which is preliminary data.</text>
</comment>
<reference evidence="2" key="1">
    <citation type="submission" date="2023-08" db="EMBL/GenBank/DDBJ databases">
        <title>Emergence of clinically-relevant ST2 carbapenem-resistant Acinetobacter baumannii strains in hospital sewages in Zhejiang, East of China.</title>
        <authorList>
            <person name="Kaichao C."/>
            <person name="Zhang R."/>
        </authorList>
    </citation>
    <scope>NUCLEOTIDE SEQUENCE</scope>
    <source>
        <strain evidence="2">M-RB-37</strain>
    </source>
</reference>
<dbReference type="RefSeq" id="WP_308981407.1">
    <property type="nucleotide sequence ID" value="NZ_JAVIDL010000013.1"/>
</dbReference>
<feature type="region of interest" description="Disordered" evidence="1">
    <location>
        <begin position="1"/>
        <end position="51"/>
    </location>
</feature>
<name>A0AAW8JDQ6_9GAMM</name>
<dbReference type="Proteomes" id="UP001243844">
    <property type="component" value="Unassembled WGS sequence"/>
</dbReference>
<accession>A0AAW8JDQ6</accession>
<gene>
    <name evidence="2" type="ORF">RFH47_08655</name>
</gene>
<evidence type="ECO:0000256" key="1">
    <source>
        <dbReference type="SAM" id="MobiDB-lite"/>
    </source>
</evidence>
<evidence type="ECO:0000313" key="2">
    <source>
        <dbReference type="EMBL" id="MDQ8935799.1"/>
    </source>
</evidence>
<dbReference type="AlphaFoldDB" id="A0AAW8JDQ6"/>
<sequence>MTVDDKSKPENTPAQSQPKPERAVRPTKKPTLGFGLEDFNGGGLRPSKDQK</sequence>
<protein>
    <submittedName>
        <fullName evidence="2">Uncharacterized protein</fullName>
    </submittedName>
</protein>
<proteinExistence type="predicted"/>
<organism evidence="2 3">
    <name type="scientific">Acinetobacter rudis</name>
    <dbReference type="NCBI Taxonomy" id="632955"/>
    <lineage>
        <taxon>Bacteria</taxon>
        <taxon>Pseudomonadati</taxon>
        <taxon>Pseudomonadota</taxon>
        <taxon>Gammaproteobacteria</taxon>
        <taxon>Moraxellales</taxon>
        <taxon>Moraxellaceae</taxon>
        <taxon>Acinetobacter</taxon>
    </lineage>
</organism>
<evidence type="ECO:0000313" key="3">
    <source>
        <dbReference type="Proteomes" id="UP001243844"/>
    </source>
</evidence>
<dbReference type="EMBL" id="JAVIDL010000013">
    <property type="protein sequence ID" value="MDQ8935799.1"/>
    <property type="molecule type" value="Genomic_DNA"/>
</dbReference>